<proteinExistence type="predicted"/>
<evidence type="ECO:0000256" key="1">
    <source>
        <dbReference type="SAM" id="MobiDB-lite"/>
    </source>
</evidence>
<dbReference type="OMA" id="KSMTSYV"/>
<dbReference type="CDD" id="cd07593">
    <property type="entry name" value="BAR_MUG137_fungi"/>
    <property type="match status" value="1"/>
</dbReference>
<feature type="compositionally biased region" description="Polar residues" evidence="1">
    <location>
        <begin position="442"/>
        <end position="451"/>
    </location>
</feature>
<dbReference type="PROSITE" id="PS51021">
    <property type="entry name" value="BAR"/>
    <property type="match status" value="1"/>
</dbReference>
<reference evidence="3 4" key="1">
    <citation type="journal article" date="2016" name="Fungal Biol.">
        <title>The genome of Xylona heveae provides a window into fungal endophytism.</title>
        <authorList>
            <person name="Gazis R."/>
            <person name="Kuo A."/>
            <person name="Riley R."/>
            <person name="LaButti K."/>
            <person name="Lipzen A."/>
            <person name="Lin J."/>
            <person name="Amirebrahimi M."/>
            <person name="Hesse C.N."/>
            <person name="Spatafora J.W."/>
            <person name="Henrissat B."/>
            <person name="Hainaut M."/>
            <person name="Grigoriev I.V."/>
            <person name="Hibbett D.S."/>
        </authorList>
    </citation>
    <scope>NUCLEOTIDE SEQUENCE [LARGE SCALE GENOMIC DNA]</scope>
    <source>
        <strain evidence="3 4">TC161</strain>
    </source>
</reference>
<dbReference type="InterPro" id="IPR004148">
    <property type="entry name" value="BAR_dom"/>
</dbReference>
<dbReference type="AlphaFoldDB" id="A0A165GSN2"/>
<evidence type="ECO:0000259" key="2">
    <source>
        <dbReference type="PROSITE" id="PS51021"/>
    </source>
</evidence>
<feature type="compositionally biased region" description="Polar residues" evidence="1">
    <location>
        <begin position="348"/>
        <end position="360"/>
    </location>
</feature>
<dbReference type="SUPFAM" id="SSF103657">
    <property type="entry name" value="BAR/IMD domain-like"/>
    <property type="match status" value="1"/>
</dbReference>
<dbReference type="GeneID" id="28897645"/>
<dbReference type="Gene3D" id="1.20.1270.60">
    <property type="entry name" value="Arfaptin homology (AH) domain/BAR domain"/>
    <property type="match status" value="1"/>
</dbReference>
<dbReference type="STRING" id="1328760.A0A165GSN2"/>
<dbReference type="Proteomes" id="UP000076632">
    <property type="component" value="Unassembled WGS sequence"/>
</dbReference>
<gene>
    <name evidence="3" type="ORF">L228DRAFT_246868</name>
</gene>
<dbReference type="RefSeq" id="XP_018188100.1">
    <property type="nucleotide sequence ID" value="XM_018332508.1"/>
</dbReference>
<evidence type="ECO:0000313" key="3">
    <source>
        <dbReference type="EMBL" id="KZF22545.1"/>
    </source>
</evidence>
<dbReference type="GO" id="GO:0005737">
    <property type="term" value="C:cytoplasm"/>
    <property type="evidence" value="ECO:0007669"/>
    <property type="project" value="InterPro"/>
</dbReference>
<dbReference type="OrthoDB" id="14167at2759"/>
<feature type="region of interest" description="Disordered" evidence="1">
    <location>
        <begin position="230"/>
        <end position="451"/>
    </location>
</feature>
<accession>A0A165GSN2</accession>
<keyword evidence="4" id="KW-1185">Reference proteome</keyword>
<dbReference type="EMBL" id="KV407458">
    <property type="protein sequence ID" value="KZF22545.1"/>
    <property type="molecule type" value="Genomic_DNA"/>
</dbReference>
<dbReference type="InterPro" id="IPR027267">
    <property type="entry name" value="AH/BAR_dom_sf"/>
</dbReference>
<organism evidence="3 4">
    <name type="scientific">Xylona heveae (strain CBS 132557 / TC161)</name>
    <dbReference type="NCBI Taxonomy" id="1328760"/>
    <lineage>
        <taxon>Eukaryota</taxon>
        <taxon>Fungi</taxon>
        <taxon>Dikarya</taxon>
        <taxon>Ascomycota</taxon>
        <taxon>Pezizomycotina</taxon>
        <taxon>Xylonomycetes</taxon>
        <taxon>Xylonales</taxon>
        <taxon>Xylonaceae</taxon>
        <taxon>Xylona</taxon>
    </lineage>
</organism>
<dbReference type="SMART" id="SM00721">
    <property type="entry name" value="BAR"/>
    <property type="match status" value="1"/>
</dbReference>
<feature type="compositionally biased region" description="Polar residues" evidence="1">
    <location>
        <begin position="377"/>
        <end position="390"/>
    </location>
</feature>
<protein>
    <submittedName>
        <fullName evidence="3">BAR-domain-containing protein</fullName>
    </submittedName>
</protein>
<sequence length="451" mass="50798">MNVNKKLDRFKQWAGERMGGEAKTCVSEDFKALEEEMVLRHDGMERLQKGMTVYVKSLSKRSEGDDKEKVLPVALLGSTMISHGEDFDHGSEFGSRLLAMGRTHERIARIQENYVANATSAWLESLERSLAQMKEYQASRKKLESRRLAYDASLAKVQKAKKEDFRVEEELRSQKAKYEESSEDVYRRMQDIKESECESISDLEAFLDSELRYFENCHEVLMQLKRDWPATSSQTHENRRNRSRSVTAHSYGDRFSAVEEEPEPAPMLEPRRSIRSTRVASSSLALERSPRRDMSGIDMPVRRPTVHRASTTERHASNSFEGPTQLYREYTGHPAPGFSRIPTDPPTYVSSHSQFPSASRHNLGHDVFGDPTDDNTLHSTSSPERSWGDQSSSPATSYSSGPSRKTSSSTLNAGYANKKAPPPPPPSRAKKPPPPPPLKRSAISTSSVPFA</sequence>
<evidence type="ECO:0000313" key="4">
    <source>
        <dbReference type="Proteomes" id="UP000076632"/>
    </source>
</evidence>
<feature type="compositionally biased region" description="Pro residues" evidence="1">
    <location>
        <begin position="420"/>
        <end position="438"/>
    </location>
</feature>
<feature type="domain" description="BAR" evidence="2">
    <location>
        <begin position="15"/>
        <end position="237"/>
    </location>
</feature>
<name>A0A165GSN2_XYLHT</name>
<feature type="compositionally biased region" description="Low complexity" evidence="1">
    <location>
        <begin position="391"/>
        <end position="410"/>
    </location>
</feature>
<dbReference type="Pfam" id="PF03114">
    <property type="entry name" value="BAR"/>
    <property type="match status" value="1"/>
</dbReference>
<dbReference type="InParanoid" id="A0A165GSN2"/>